<keyword evidence="14 17" id="KW-0472">Membrane</keyword>
<keyword evidence="13 17" id="KW-1133">Transmembrane helix</keyword>
<feature type="compositionally biased region" description="Low complexity" evidence="16">
    <location>
        <begin position="479"/>
        <end position="489"/>
    </location>
</feature>
<dbReference type="SMART" id="SM00184">
    <property type="entry name" value="RING"/>
    <property type="match status" value="1"/>
</dbReference>
<name>A0AAV8URC6_9RHOD</name>
<evidence type="ECO:0000256" key="5">
    <source>
        <dbReference type="ARBA" id="ARBA00012483"/>
    </source>
</evidence>
<evidence type="ECO:0000313" key="19">
    <source>
        <dbReference type="EMBL" id="KAJ8903842.1"/>
    </source>
</evidence>
<dbReference type="InterPro" id="IPR050731">
    <property type="entry name" value="HRD1_E3_ubiq-ligases"/>
</dbReference>
<dbReference type="GO" id="GO:0036503">
    <property type="term" value="P:ERAD pathway"/>
    <property type="evidence" value="ECO:0007669"/>
    <property type="project" value="TreeGrafter"/>
</dbReference>
<feature type="compositionally biased region" description="Acidic residues" evidence="16">
    <location>
        <begin position="469"/>
        <end position="478"/>
    </location>
</feature>
<dbReference type="InterPro" id="IPR001841">
    <property type="entry name" value="Znf_RING"/>
</dbReference>
<evidence type="ECO:0000256" key="15">
    <source>
        <dbReference type="PROSITE-ProRule" id="PRU00175"/>
    </source>
</evidence>
<dbReference type="GO" id="GO:0008270">
    <property type="term" value="F:zinc ion binding"/>
    <property type="evidence" value="ECO:0007669"/>
    <property type="project" value="UniProtKB-KW"/>
</dbReference>
<dbReference type="GO" id="GO:0005789">
    <property type="term" value="C:endoplasmic reticulum membrane"/>
    <property type="evidence" value="ECO:0007669"/>
    <property type="project" value="UniProtKB-SubCell"/>
</dbReference>
<dbReference type="CDD" id="cd16479">
    <property type="entry name" value="RING-H2_synoviolin"/>
    <property type="match status" value="1"/>
</dbReference>
<feature type="region of interest" description="Disordered" evidence="16">
    <location>
        <begin position="337"/>
        <end position="428"/>
    </location>
</feature>
<feature type="compositionally biased region" description="Basic residues" evidence="16">
    <location>
        <begin position="359"/>
        <end position="369"/>
    </location>
</feature>
<comment type="subcellular location">
    <subcellularLocation>
        <location evidence="2">Endoplasmic reticulum membrane</location>
        <topology evidence="2">Multi-pass membrane protein</topology>
    </subcellularLocation>
</comment>
<dbReference type="EMBL" id="JAMWBK010000006">
    <property type="protein sequence ID" value="KAJ8903842.1"/>
    <property type="molecule type" value="Genomic_DNA"/>
</dbReference>
<dbReference type="Proteomes" id="UP001157974">
    <property type="component" value="Unassembled WGS sequence"/>
</dbReference>
<dbReference type="SUPFAM" id="SSF57850">
    <property type="entry name" value="RING/U-box"/>
    <property type="match status" value="1"/>
</dbReference>
<dbReference type="PANTHER" id="PTHR22763:SF184">
    <property type="entry name" value="E3 UBIQUITIN-PROTEIN LIGASE SYNOVIOLIN"/>
    <property type="match status" value="1"/>
</dbReference>
<comment type="caution">
    <text evidence="19">The sequence shown here is derived from an EMBL/GenBank/DDBJ whole genome shotgun (WGS) entry which is preliminary data.</text>
</comment>
<keyword evidence="6" id="KW-0808">Transferase</keyword>
<evidence type="ECO:0000256" key="11">
    <source>
        <dbReference type="ARBA" id="ARBA00022824"/>
    </source>
</evidence>
<dbReference type="PANTHER" id="PTHR22763">
    <property type="entry name" value="RING ZINC FINGER PROTEIN"/>
    <property type="match status" value="1"/>
</dbReference>
<dbReference type="Pfam" id="PF13639">
    <property type="entry name" value="zf-RING_2"/>
    <property type="match status" value="1"/>
</dbReference>
<accession>A0AAV8URC6</accession>
<evidence type="ECO:0000256" key="4">
    <source>
        <dbReference type="ARBA" id="ARBA00010089"/>
    </source>
</evidence>
<evidence type="ECO:0000256" key="9">
    <source>
        <dbReference type="ARBA" id="ARBA00022771"/>
    </source>
</evidence>
<evidence type="ECO:0000256" key="8">
    <source>
        <dbReference type="ARBA" id="ARBA00022723"/>
    </source>
</evidence>
<evidence type="ECO:0000256" key="12">
    <source>
        <dbReference type="ARBA" id="ARBA00022833"/>
    </source>
</evidence>
<evidence type="ECO:0000313" key="20">
    <source>
        <dbReference type="Proteomes" id="UP001157974"/>
    </source>
</evidence>
<dbReference type="Pfam" id="PF25563">
    <property type="entry name" value="TPR_SYVN1_N"/>
    <property type="match status" value="1"/>
</dbReference>
<evidence type="ECO:0000256" key="1">
    <source>
        <dbReference type="ARBA" id="ARBA00000900"/>
    </source>
</evidence>
<dbReference type="AlphaFoldDB" id="A0AAV8URC6"/>
<dbReference type="PROSITE" id="PS50089">
    <property type="entry name" value="ZF_RING_2"/>
    <property type="match status" value="1"/>
</dbReference>
<dbReference type="GO" id="GO:0043161">
    <property type="term" value="P:proteasome-mediated ubiquitin-dependent protein catabolic process"/>
    <property type="evidence" value="ECO:0007669"/>
    <property type="project" value="TreeGrafter"/>
</dbReference>
<evidence type="ECO:0000259" key="18">
    <source>
        <dbReference type="PROSITE" id="PS50089"/>
    </source>
</evidence>
<dbReference type="InterPro" id="IPR058051">
    <property type="entry name" value="Znf_RING_synoviolin"/>
</dbReference>
<sequence length="580" mass="65064">MFNNFRSYVIVSVLLASGVVAHAAHVKKYFYPSIVYLHNSKVALLACGNLLLALILLIGKILQRLCLGTLRLREIERLHIRIREAVIETCMAMTVFREEFNAKFVGMFTILLFLKIFHWLSKDRVEYMEEQPNSPLLQHGRLVSLMVILFFFDVHLLVACASYTIHNGPSMLVLFAFEFAVLMISLLSNVVRYIFLSADLYFEGAWESKGMFSFYNELLSDLLQLIVYLLFFLYVQAKYTLPFHIIRDIWLTFTKFWKRYSDFKRYRRVMSTMNELFEDATEEDLASGDGICIICRDVMQPGAKKLTCGHIFHRQCLQGWLKRQLNCPTCRTGVDVNLNQNNTGQENPREGGANGFVRGLRRRYRARRRAGAEQEENNGAGEPAEGAADQPGSVERGVVSGEGARDGAAGSGSGAGASGSGPPYHDDVEVANMSKALPLDRLLRVQEQLEELRLEIRDLVIEATLAQQDELDREEAEAEVAGSEEVVTELAAEDTPLTDPNTPENVIKDDVAESSLSGSASEQPPPLQPKDLASLPEPERNAPQSGSVATETEDPETIRRRRLERLEATSSAPMSKDDVQ</sequence>
<protein>
    <recommendedName>
        <fullName evidence="5">RING-type E3 ubiquitin transferase</fullName>
        <ecNumber evidence="5">2.3.2.27</ecNumber>
    </recommendedName>
</protein>
<evidence type="ECO:0000256" key="14">
    <source>
        <dbReference type="ARBA" id="ARBA00023136"/>
    </source>
</evidence>
<gene>
    <name evidence="19" type="ORF">NDN08_000375</name>
</gene>
<dbReference type="Gene3D" id="3.30.40.10">
    <property type="entry name" value="Zinc/RING finger domain, C3HC4 (zinc finger)"/>
    <property type="match status" value="1"/>
</dbReference>
<feature type="transmembrane region" description="Helical" evidence="17">
    <location>
        <begin position="215"/>
        <end position="235"/>
    </location>
</feature>
<comment type="similarity">
    <text evidence="4">Belongs to the HRD1 family.</text>
</comment>
<keyword evidence="20" id="KW-1185">Reference proteome</keyword>
<feature type="transmembrane region" description="Helical" evidence="17">
    <location>
        <begin position="42"/>
        <end position="62"/>
    </location>
</feature>
<dbReference type="InterPro" id="IPR013083">
    <property type="entry name" value="Znf_RING/FYVE/PHD"/>
</dbReference>
<evidence type="ECO:0000256" key="3">
    <source>
        <dbReference type="ARBA" id="ARBA00004906"/>
    </source>
</evidence>
<feature type="compositionally biased region" description="Polar residues" evidence="16">
    <location>
        <begin position="337"/>
        <end position="346"/>
    </location>
</feature>
<feature type="transmembrane region" description="Helical" evidence="17">
    <location>
        <begin position="100"/>
        <end position="121"/>
    </location>
</feature>
<keyword evidence="8" id="KW-0479">Metal-binding</keyword>
<feature type="compositionally biased region" description="Gly residues" evidence="16">
    <location>
        <begin position="409"/>
        <end position="419"/>
    </location>
</feature>
<feature type="region of interest" description="Disordered" evidence="16">
    <location>
        <begin position="469"/>
        <end position="580"/>
    </location>
</feature>
<keyword evidence="9 15" id="KW-0863">Zinc-finger</keyword>
<keyword evidence="12" id="KW-0862">Zinc</keyword>
<feature type="transmembrane region" description="Helical" evidence="17">
    <location>
        <begin position="172"/>
        <end position="195"/>
    </location>
</feature>
<reference evidence="19 20" key="1">
    <citation type="journal article" date="2023" name="Nat. Commun.">
        <title>Origin of minicircular mitochondrial genomes in red algae.</title>
        <authorList>
            <person name="Lee Y."/>
            <person name="Cho C.H."/>
            <person name="Lee Y.M."/>
            <person name="Park S.I."/>
            <person name="Yang J.H."/>
            <person name="West J.A."/>
            <person name="Bhattacharya D."/>
            <person name="Yoon H.S."/>
        </authorList>
    </citation>
    <scope>NUCLEOTIDE SEQUENCE [LARGE SCALE GENOMIC DNA]</scope>
    <source>
        <strain evidence="19 20">CCMP1338</strain>
        <tissue evidence="19">Whole cell</tissue>
    </source>
</reference>
<comment type="catalytic activity">
    <reaction evidence="1">
        <text>S-ubiquitinyl-[E2 ubiquitin-conjugating enzyme]-L-cysteine + [acceptor protein]-L-lysine = [E2 ubiquitin-conjugating enzyme]-L-cysteine + N(6)-ubiquitinyl-[acceptor protein]-L-lysine.</text>
        <dbReference type="EC" id="2.3.2.27"/>
    </reaction>
</comment>
<evidence type="ECO:0000256" key="10">
    <source>
        <dbReference type="ARBA" id="ARBA00022786"/>
    </source>
</evidence>
<feature type="compositionally biased region" description="Low complexity" evidence="16">
    <location>
        <begin position="377"/>
        <end position="408"/>
    </location>
</feature>
<feature type="transmembrane region" description="Helical" evidence="17">
    <location>
        <begin position="141"/>
        <end position="165"/>
    </location>
</feature>
<evidence type="ECO:0000256" key="17">
    <source>
        <dbReference type="SAM" id="Phobius"/>
    </source>
</evidence>
<feature type="domain" description="RING-type" evidence="18">
    <location>
        <begin position="292"/>
        <end position="331"/>
    </location>
</feature>
<proteinExistence type="inferred from homology"/>
<comment type="pathway">
    <text evidence="3">Protein modification; protein ubiquitination.</text>
</comment>
<keyword evidence="11" id="KW-0256">Endoplasmic reticulum</keyword>
<evidence type="ECO:0000256" key="7">
    <source>
        <dbReference type="ARBA" id="ARBA00022692"/>
    </source>
</evidence>
<dbReference type="EC" id="2.3.2.27" evidence="5"/>
<organism evidence="19 20">
    <name type="scientific">Rhodosorus marinus</name>
    <dbReference type="NCBI Taxonomy" id="101924"/>
    <lineage>
        <taxon>Eukaryota</taxon>
        <taxon>Rhodophyta</taxon>
        <taxon>Stylonematophyceae</taxon>
        <taxon>Stylonematales</taxon>
        <taxon>Stylonemataceae</taxon>
        <taxon>Rhodosorus</taxon>
    </lineage>
</organism>
<keyword evidence="7 17" id="KW-0812">Transmembrane</keyword>
<evidence type="ECO:0000256" key="16">
    <source>
        <dbReference type="SAM" id="MobiDB-lite"/>
    </source>
</evidence>
<evidence type="ECO:0000256" key="6">
    <source>
        <dbReference type="ARBA" id="ARBA00022679"/>
    </source>
</evidence>
<evidence type="ECO:0000256" key="13">
    <source>
        <dbReference type="ARBA" id="ARBA00022989"/>
    </source>
</evidence>
<dbReference type="InterPro" id="IPR057992">
    <property type="entry name" value="TPR_SYVN1_N"/>
</dbReference>
<keyword evidence="10" id="KW-0833">Ubl conjugation pathway</keyword>
<evidence type="ECO:0000256" key="2">
    <source>
        <dbReference type="ARBA" id="ARBA00004477"/>
    </source>
</evidence>
<dbReference type="GO" id="GO:0061630">
    <property type="term" value="F:ubiquitin protein ligase activity"/>
    <property type="evidence" value="ECO:0007669"/>
    <property type="project" value="UniProtKB-EC"/>
</dbReference>